<dbReference type="eggNOG" id="COG3210">
    <property type="taxonomic scope" value="Bacteria"/>
</dbReference>
<protein>
    <submittedName>
        <fullName evidence="2">Uncharacterized protein</fullName>
    </submittedName>
</protein>
<evidence type="ECO:0000313" key="3">
    <source>
        <dbReference type="Proteomes" id="UP000010297"/>
    </source>
</evidence>
<dbReference type="GO" id="GO:0003824">
    <property type="term" value="F:catalytic activity"/>
    <property type="evidence" value="ECO:0007669"/>
    <property type="project" value="UniProtKB-ARBA"/>
</dbReference>
<keyword evidence="3" id="KW-1185">Reference proteome</keyword>
<comment type="caution">
    <text evidence="2">The sequence shown here is derived from an EMBL/GenBank/DDBJ whole genome shotgun (WGS) entry which is preliminary data.</text>
</comment>
<evidence type="ECO:0000256" key="1">
    <source>
        <dbReference type="ARBA" id="ARBA00022656"/>
    </source>
</evidence>
<dbReference type="GO" id="GO:0090729">
    <property type="term" value="F:toxin activity"/>
    <property type="evidence" value="ECO:0007669"/>
    <property type="project" value="UniProtKB-KW"/>
</dbReference>
<reference evidence="2 3" key="1">
    <citation type="submission" date="2012-02" db="EMBL/GenBank/DDBJ databases">
        <title>Whole genome shotgun sequence of Escherichia hermannii NBRC 105704.</title>
        <authorList>
            <person name="Yoshida I."/>
            <person name="Hosoyama A."/>
            <person name="Tsuchikane K."/>
            <person name="Katsumata H."/>
            <person name="Yamazaki S."/>
            <person name="Fujita N."/>
        </authorList>
    </citation>
    <scope>NUCLEOTIDE SEQUENCE [LARGE SCALE GENOMIC DNA]</scope>
    <source>
        <strain evidence="2 3">NBRC 105704</strain>
    </source>
</reference>
<name>H5V1G7_ATLHE</name>
<gene>
    <name evidence="2" type="ORF">EH105704_04_00660</name>
</gene>
<dbReference type="EMBL" id="BAFF01000004">
    <property type="protein sequence ID" value="GAB51825.1"/>
    <property type="molecule type" value="Genomic_DNA"/>
</dbReference>
<dbReference type="InterPro" id="IPR025157">
    <property type="entry name" value="Hemagglutinin_rpt"/>
</dbReference>
<evidence type="ECO:0000313" key="2">
    <source>
        <dbReference type="EMBL" id="GAB51825.1"/>
    </source>
</evidence>
<organism evidence="2 3">
    <name type="scientific">Atlantibacter hermannii NBRC 105704</name>
    <dbReference type="NCBI Taxonomy" id="1115512"/>
    <lineage>
        <taxon>Bacteria</taxon>
        <taxon>Pseudomonadati</taxon>
        <taxon>Pseudomonadota</taxon>
        <taxon>Gammaproteobacteria</taxon>
        <taxon>Enterobacterales</taxon>
        <taxon>Enterobacteriaceae</taxon>
        <taxon>Atlantibacter</taxon>
    </lineage>
</organism>
<dbReference type="AlphaFoldDB" id="H5V1G7"/>
<proteinExistence type="predicted"/>
<keyword evidence="1" id="KW-0800">Toxin</keyword>
<accession>H5V1G7</accession>
<dbReference type="Proteomes" id="UP000010297">
    <property type="component" value="Unassembled WGS sequence"/>
</dbReference>
<dbReference type="Pfam" id="PF13332">
    <property type="entry name" value="Fil_haemagg_2"/>
    <property type="match status" value="1"/>
</dbReference>
<sequence length="446" mass="45990">MLGCRNCGRAVACAGISVFANVNTASGHEKGNGTTWSETTLDSGGTLSLISGRDTVINGAQASGNTVAADVGRDLWIASQQDSNDYQSKQTSMAAGGSFTFGTMTGSGYISASQDKMQSDYDSVQEQSGIFAGSGGFDITVGNHTQLDGGVIASTATADKNSLDTGTLGWRDIHNEADYTVSHSGISISGGGAVGDSFSGNMAGGMISVGGDSGHADGSSHAAISNGTITVRDKENQQQDIAGLSRDTAGANGSISPVFDKEKEQSRLQEVQLIGELGGQAADIVRTQGELNGLSVAKKAHPEMSAEALKNTPEYRAEMSKYGTGSDLQRGIQAATAALQGLSGGDMAGALAGRCCATLSRYARPEPPAPGGSNPRKLRCKKPAVFTAGFQIWSVIEDDSPLRGSPCGPLLRNVVSLRSTRTSCPRRFKSSQAPECKKPNLAVGLF</sequence>